<dbReference type="Pfam" id="PF12697">
    <property type="entry name" value="Abhydrolase_6"/>
    <property type="match status" value="1"/>
</dbReference>
<dbReference type="OrthoDB" id="9780765at2"/>
<sequence>MFKKILIGLVVLIALAAIIPFLLPEPNLGGRIPEQPFTDSRFTEIEGVRVHWRERGSQDSERLVVLLHGFGGSAFSWRHSLDALEQAGYHVIAPDLPPFGYSERTARGPEWASLMRRLAEQVAPGARWTLVGHSMGVGVAADMASAEPDRIDRLIMVDGTPALRRESGPMAWLITLPPVGLAAEYWASKKLVDESSINELLESALGRAPTAEELAGYHYPLTIPGTYSALLRRMAERQPETEGWEQLPIDVIWGERDEWLPRRLADRLVQRLPGRIEPVYIEGAGHNPMDTHPEELNELLLERIQPTPAPGGL</sequence>
<organism evidence="1 2">
    <name type="scientific">Wenzhouxiangella marina</name>
    <dbReference type="NCBI Taxonomy" id="1579979"/>
    <lineage>
        <taxon>Bacteria</taxon>
        <taxon>Pseudomonadati</taxon>
        <taxon>Pseudomonadota</taxon>
        <taxon>Gammaproteobacteria</taxon>
        <taxon>Chromatiales</taxon>
        <taxon>Wenzhouxiangellaceae</taxon>
        <taxon>Wenzhouxiangella</taxon>
    </lineage>
</organism>
<dbReference type="RefSeq" id="WP_049724979.1">
    <property type="nucleotide sequence ID" value="NZ_CP012154.1"/>
</dbReference>
<protein>
    <submittedName>
        <fullName evidence="1">Uncharacterized protein</fullName>
    </submittedName>
</protein>
<dbReference type="PANTHER" id="PTHR43689">
    <property type="entry name" value="HYDROLASE"/>
    <property type="match status" value="1"/>
</dbReference>
<dbReference type="Proteomes" id="UP000066624">
    <property type="component" value="Chromosome"/>
</dbReference>
<name>A0A0K0XUE7_9GAMM</name>
<dbReference type="STRING" id="1579979.WM2015_958"/>
<gene>
    <name evidence="1" type="ORF">WM2015_958</name>
</gene>
<keyword evidence="2" id="KW-1185">Reference proteome</keyword>
<dbReference type="AlphaFoldDB" id="A0A0K0XUE7"/>
<dbReference type="InterPro" id="IPR000639">
    <property type="entry name" value="Epox_hydrolase-like"/>
</dbReference>
<dbReference type="Gene3D" id="3.40.50.1820">
    <property type="entry name" value="alpha/beta hydrolase"/>
    <property type="match status" value="1"/>
</dbReference>
<dbReference type="PANTHER" id="PTHR43689:SF8">
    <property type="entry name" value="ALPHA_BETA-HYDROLASES SUPERFAMILY PROTEIN"/>
    <property type="match status" value="1"/>
</dbReference>
<accession>A0A0K0XUE7</accession>
<dbReference type="InterPro" id="IPR029058">
    <property type="entry name" value="AB_hydrolase_fold"/>
</dbReference>
<evidence type="ECO:0000313" key="1">
    <source>
        <dbReference type="EMBL" id="AKS41339.1"/>
    </source>
</evidence>
<dbReference type="KEGG" id="wma:WM2015_958"/>
<dbReference type="GO" id="GO:0003824">
    <property type="term" value="F:catalytic activity"/>
    <property type="evidence" value="ECO:0007669"/>
    <property type="project" value="InterPro"/>
</dbReference>
<evidence type="ECO:0000313" key="2">
    <source>
        <dbReference type="Proteomes" id="UP000066624"/>
    </source>
</evidence>
<dbReference type="PRINTS" id="PR00111">
    <property type="entry name" value="ABHYDROLASE"/>
</dbReference>
<dbReference type="SUPFAM" id="SSF53474">
    <property type="entry name" value="alpha/beta-Hydrolases"/>
    <property type="match status" value="1"/>
</dbReference>
<reference evidence="1 2" key="1">
    <citation type="submission" date="2015-07" db="EMBL/GenBank/DDBJ databases">
        <authorList>
            <person name="Noorani M."/>
        </authorList>
    </citation>
    <scope>NUCLEOTIDE SEQUENCE [LARGE SCALE GENOMIC DNA]</scope>
    <source>
        <strain evidence="1 2">KCTC 42284</strain>
    </source>
</reference>
<dbReference type="EMBL" id="CP012154">
    <property type="protein sequence ID" value="AKS41339.1"/>
    <property type="molecule type" value="Genomic_DNA"/>
</dbReference>
<dbReference type="InterPro" id="IPR000073">
    <property type="entry name" value="AB_hydrolase_1"/>
</dbReference>
<proteinExistence type="predicted"/>
<dbReference type="PRINTS" id="PR00412">
    <property type="entry name" value="EPOXHYDRLASE"/>
</dbReference>